<proteinExistence type="predicted"/>
<gene>
    <name evidence="2" type="ORF">BC777_2749</name>
</gene>
<dbReference type="AlphaFoldDB" id="A0A2M8W636"/>
<reference evidence="2 3" key="1">
    <citation type="submission" date="2017-11" db="EMBL/GenBank/DDBJ databases">
        <title>Genomic Encyclopedia of Archaeal and Bacterial Type Strains, Phase II (KMG-II): From Individual Species to Whole Genera.</title>
        <authorList>
            <person name="Goeker M."/>
        </authorList>
    </citation>
    <scope>NUCLEOTIDE SEQUENCE [LARGE SCALE GENOMIC DNA]</scope>
    <source>
        <strain evidence="2 3">DSM 29128</strain>
    </source>
</reference>
<dbReference type="OrthoDB" id="9792137at2"/>
<comment type="caution">
    <text evidence="2">The sequence shown here is derived from an EMBL/GenBank/DDBJ whole genome shotgun (WGS) entry which is preliminary data.</text>
</comment>
<dbReference type="EMBL" id="PGTY01000002">
    <property type="protein sequence ID" value="PJI86380.1"/>
    <property type="molecule type" value="Genomic_DNA"/>
</dbReference>
<evidence type="ECO:0000313" key="3">
    <source>
        <dbReference type="Proteomes" id="UP000228531"/>
    </source>
</evidence>
<evidence type="ECO:0000256" key="1">
    <source>
        <dbReference type="SAM" id="SignalP"/>
    </source>
</evidence>
<dbReference type="Proteomes" id="UP000228531">
    <property type="component" value="Unassembled WGS sequence"/>
</dbReference>
<evidence type="ECO:0000313" key="2">
    <source>
        <dbReference type="EMBL" id="PJI86380.1"/>
    </source>
</evidence>
<name>A0A2M8W636_9RHOB</name>
<feature type="chain" id="PRO_5014702312" evidence="1">
    <location>
        <begin position="21"/>
        <end position="208"/>
    </location>
</feature>
<keyword evidence="1" id="KW-0732">Signal</keyword>
<organism evidence="2 3">
    <name type="scientific">Yoonia maricola</name>
    <dbReference type="NCBI Taxonomy" id="420999"/>
    <lineage>
        <taxon>Bacteria</taxon>
        <taxon>Pseudomonadati</taxon>
        <taxon>Pseudomonadota</taxon>
        <taxon>Alphaproteobacteria</taxon>
        <taxon>Rhodobacterales</taxon>
        <taxon>Paracoccaceae</taxon>
        <taxon>Yoonia</taxon>
    </lineage>
</organism>
<accession>A0A2M8W636</accession>
<sequence length="208" mass="23034">MKAICLSAFVFVGLSTAVMAQDSTAETSITDTFAECRNWVETGDPVLSSHWQAILLDEPFQDRHVSIFVSNTVPLYLLLDKSATQSDVSKRSCAIRLADTSRPVFEWVNGAISTAAYWDELIPLPPDLVAQQLRDLRLELSADPDFARVGDPNKENAMFAFCNDQNAITFTVYPDWRLAGFGGWEVRGFYDAVPATADSQAQRACDAR</sequence>
<feature type="signal peptide" evidence="1">
    <location>
        <begin position="1"/>
        <end position="20"/>
    </location>
</feature>
<protein>
    <submittedName>
        <fullName evidence="2">Uncharacterized protein</fullName>
    </submittedName>
</protein>
<keyword evidence="3" id="KW-1185">Reference proteome</keyword>